<dbReference type="GO" id="GO:0008270">
    <property type="term" value="F:zinc ion binding"/>
    <property type="evidence" value="ECO:0007669"/>
    <property type="project" value="UniProtKB-KW"/>
</dbReference>
<dbReference type="SUPFAM" id="SSF57845">
    <property type="entry name" value="B-box zinc-binding domain"/>
    <property type="match status" value="1"/>
</dbReference>
<keyword evidence="7" id="KW-0175">Coiled coil</keyword>
<dbReference type="AlphaFoldDB" id="A0A8C2YXV3"/>
<dbReference type="PANTHER" id="PTHR25465:SF5">
    <property type="entry name" value="E3 UBIQUITIN_ISG15 LIGASE TRIM25-RELATED"/>
    <property type="match status" value="1"/>
</dbReference>
<dbReference type="CDD" id="cd16040">
    <property type="entry name" value="SPRY_PRY_SNTX"/>
    <property type="match status" value="1"/>
</dbReference>
<dbReference type="Pfam" id="PF15227">
    <property type="entry name" value="zf-C3HC4_4"/>
    <property type="match status" value="1"/>
</dbReference>
<evidence type="ECO:0000256" key="5">
    <source>
        <dbReference type="ARBA" id="ARBA00022859"/>
    </source>
</evidence>
<dbReference type="OrthoDB" id="6105938at2759"/>
<evidence type="ECO:0000259" key="10">
    <source>
        <dbReference type="PROSITE" id="PS50188"/>
    </source>
</evidence>
<dbReference type="Pfam" id="PF13765">
    <property type="entry name" value="PRY"/>
    <property type="match status" value="1"/>
</dbReference>
<keyword evidence="3 6" id="KW-0863">Zinc-finger</keyword>
<dbReference type="GeneTree" id="ENSGT01150000286931"/>
<reference evidence="11" key="1">
    <citation type="submission" date="2025-08" db="UniProtKB">
        <authorList>
            <consortium name="Ensembl"/>
        </authorList>
    </citation>
    <scope>IDENTIFICATION</scope>
</reference>
<dbReference type="RefSeq" id="XP_034391885.1">
    <property type="nucleotide sequence ID" value="XM_034535994.1"/>
</dbReference>
<dbReference type="InterPro" id="IPR003877">
    <property type="entry name" value="SPRY_dom"/>
</dbReference>
<dbReference type="InterPro" id="IPR001841">
    <property type="entry name" value="Znf_RING"/>
</dbReference>
<evidence type="ECO:0000256" key="6">
    <source>
        <dbReference type="PROSITE-ProRule" id="PRU00024"/>
    </source>
</evidence>
<dbReference type="Pfam" id="PF00643">
    <property type="entry name" value="zf-B_box"/>
    <property type="match status" value="1"/>
</dbReference>
<dbReference type="PANTHER" id="PTHR25465">
    <property type="entry name" value="B-BOX DOMAIN CONTAINING"/>
    <property type="match status" value="1"/>
</dbReference>
<dbReference type="Ensembl" id="ENSCLMT00005005690.1">
    <property type="protein sequence ID" value="ENSCLMP00005005286.1"/>
    <property type="gene ID" value="ENSCLMG00005002903.1"/>
</dbReference>
<evidence type="ECO:0000256" key="7">
    <source>
        <dbReference type="SAM" id="Coils"/>
    </source>
</evidence>
<dbReference type="KEGG" id="clum:117732810"/>
<dbReference type="Pfam" id="PF25600">
    <property type="entry name" value="TRIM_CC"/>
    <property type="match status" value="1"/>
</dbReference>
<keyword evidence="12" id="KW-1185">Reference proteome</keyword>
<dbReference type="InterPro" id="IPR043136">
    <property type="entry name" value="B30.2/SPRY_sf"/>
</dbReference>
<dbReference type="InterPro" id="IPR013083">
    <property type="entry name" value="Znf_RING/FYVE/PHD"/>
</dbReference>
<keyword evidence="5" id="KW-0391">Immunity</keyword>
<feature type="domain" description="B30.2/SPRY" evidence="10">
    <location>
        <begin position="360"/>
        <end position="552"/>
    </location>
</feature>
<dbReference type="Gene3D" id="3.30.40.10">
    <property type="entry name" value="Zinc/RING finger domain, C3HC4 (zinc finger)"/>
    <property type="match status" value="1"/>
</dbReference>
<evidence type="ECO:0000256" key="3">
    <source>
        <dbReference type="ARBA" id="ARBA00022771"/>
    </source>
</evidence>
<evidence type="ECO:0000259" key="9">
    <source>
        <dbReference type="PROSITE" id="PS50119"/>
    </source>
</evidence>
<feature type="domain" description="RING-type" evidence="8">
    <location>
        <begin position="10"/>
        <end position="54"/>
    </location>
</feature>
<dbReference type="GeneID" id="117732810"/>
<dbReference type="GO" id="GO:0005737">
    <property type="term" value="C:cytoplasm"/>
    <property type="evidence" value="ECO:0007669"/>
    <property type="project" value="UniProtKB-ARBA"/>
</dbReference>
<sequence length="552" mass="62291">MASSQDLFDCSICLQVLDDPVTTACGHSYCLRCINAFWDVRNNRREGYSCPQCRQTYSSRPDLKRSTLVAALLEEHERTTSRNAAAAAPGDVQCDACTGRKRKAWMFCLVCVASYCETHLKPHFEVAPLRAHGLIQASARAKDSLCVRHGKLPELYCRSDQQFACVLCALEEHRGHDTVTVLTEQCDTQGRLERGKQEVADRVLNSERTMTELRQAAGSIRDAAWKVCDDYERLCVERIRTFVRSVERKRSEMREKVGEAEKAGVDWTNSRLGQLEREVLELRRREDNLDQLSLIEDPIQFLQGFHALGCLPVFTDSHEGLDMLTEFTSTQTDKLKNICSKEKKELFSHSEEHLLSKTPRLLQEKTSRTCLLKRFRNSTVEVDPNTVAACLCLSDGNRAISWSDGDQAHPDHTDRFTFYHQALCRGGLEGSHYWEVEWDGGIVDLAVSYKGIQRKGSGRSGCFGHNELSWKLTCSSSGCTFWHNNLHKGPMPPVLSRRVGMHLDHEAGTLDFYSVSGSDTLTRLHQIQTTFTEPLCPGFSVDLGSTLKICNI</sequence>
<dbReference type="SMART" id="SM00184">
    <property type="entry name" value="RING"/>
    <property type="match status" value="1"/>
</dbReference>
<protein>
    <recommendedName>
        <fullName evidence="13">Tripartite motif-containing protein 16-like</fullName>
    </recommendedName>
</protein>
<dbReference type="InterPro" id="IPR013320">
    <property type="entry name" value="ConA-like_dom_sf"/>
</dbReference>
<dbReference type="SUPFAM" id="SSF57850">
    <property type="entry name" value="RING/U-box"/>
    <property type="match status" value="1"/>
</dbReference>
<dbReference type="Gene3D" id="2.60.120.920">
    <property type="match status" value="1"/>
</dbReference>
<keyword evidence="1" id="KW-0399">Innate immunity</keyword>
<dbReference type="CDD" id="cd19769">
    <property type="entry name" value="Bbox2_TRIM16-like"/>
    <property type="match status" value="1"/>
</dbReference>
<dbReference type="InterPro" id="IPR058030">
    <property type="entry name" value="TRIM8/14/16/25/29/45/65_CC"/>
</dbReference>
<evidence type="ECO:0008006" key="13">
    <source>
        <dbReference type="Google" id="ProtNLM"/>
    </source>
</evidence>
<keyword evidence="2" id="KW-0479">Metal-binding</keyword>
<dbReference type="InterPro" id="IPR006574">
    <property type="entry name" value="PRY"/>
</dbReference>
<dbReference type="SMART" id="SM00589">
    <property type="entry name" value="PRY"/>
    <property type="match status" value="1"/>
</dbReference>
<evidence type="ECO:0000313" key="12">
    <source>
        <dbReference type="Proteomes" id="UP000694565"/>
    </source>
</evidence>
<dbReference type="PROSITE" id="PS50119">
    <property type="entry name" value="ZF_BBOX"/>
    <property type="match status" value="1"/>
</dbReference>
<keyword evidence="4" id="KW-0862">Zinc</keyword>
<accession>A0A8C2YXV3</accession>
<dbReference type="SMART" id="SM00336">
    <property type="entry name" value="BBOX"/>
    <property type="match status" value="1"/>
</dbReference>
<dbReference type="Gene3D" id="4.10.830.40">
    <property type="match status" value="1"/>
</dbReference>
<dbReference type="GO" id="GO:0045087">
    <property type="term" value="P:innate immune response"/>
    <property type="evidence" value="ECO:0007669"/>
    <property type="project" value="UniProtKB-KW"/>
</dbReference>
<dbReference type="PROSITE" id="PS50188">
    <property type="entry name" value="B302_SPRY"/>
    <property type="match status" value="1"/>
</dbReference>
<name>A0A8C2YXV3_CYCLU</name>
<gene>
    <name evidence="11" type="primary">LOC117732810</name>
</gene>
<feature type="domain" description="B box-type" evidence="9">
    <location>
        <begin position="141"/>
        <end position="181"/>
    </location>
</feature>
<dbReference type="InterPro" id="IPR000315">
    <property type="entry name" value="Znf_B-box"/>
</dbReference>
<evidence type="ECO:0000256" key="4">
    <source>
        <dbReference type="ARBA" id="ARBA00022833"/>
    </source>
</evidence>
<dbReference type="PRINTS" id="PR01407">
    <property type="entry name" value="BUTYPHLNCDUF"/>
</dbReference>
<dbReference type="InterPro" id="IPR003879">
    <property type="entry name" value="Butyrophylin_SPRY"/>
</dbReference>
<evidence type="ECO:0000256" key="1">
    <source>
        <dbReference type="ARBA" id="ARBA00022588"/>
    </source>
</evidence>
<dbReference type="Gene3D" id="3.30.160.60">
    <property type="entry name" value="Classic Zinc Finger"/>
    <property type="match status" value="1"/>
</dbReference>
<evidence type="ECO:0000259" key="8">
    <source>
        <dbReference type="PROSITE" id="PS50089"/>
    </source>
</evidence>
<dbReference type="Pfam" id="PF00622">
    <property type="entry name" value="SPRY"/>
    <property type="match status" value="1"/>
</dbReference>
<organism evidence="11 12">
    <name type="scientific">Cyclopterus lumpus</name>
    <name type="common">Lumpsucker</name>
    <dbReference type="NCBI Taxonomy" id="8103"/>
    <lineage>
        <taxon>Eukaryota</taxon>
        <taxon>Metazoa</taxon>
        <taxon>Chordata</taxon>
        <taxon>Craniata</taxon>
        <taxon>Vertebrata</taxon>
        <taxon>Euteleostomi</taxon>
        <taxon>Actinopterygii</taxon>
        <taxon>Neopterygii</taxon>
        <taxon>Teleostei</taxon>
        <taxon>Neoteleostei</taxon>
        <taxon>Acanthomorphata</taxon>
        <taxon>Eupercaria</taxon>
        <taxon>Perciformes</taxon>
        <taxon>Cottioidei</taxon>
        <taxon>Cottales</taxon>
        <taxon>Cyclopteridae</taxon>
        <taxon>Cyclopterus</taxon>
    </lineage>
</organism>
<dbReference type="PROSITE" id="PS00518">
    <property type="entry name" value="ZF_RING_1"/>
    <property type="match status" value="1"/>
</dbReference>
<evidence type="ECO:0000313" key="11">
    <source>
        <dbReference type="Ensembl" id="ENSCLMP00005005286.1"/>
    </source>
</evidence>
<evidence type="ECO:0000256" key="2">
    <source>
        <dbReference type="ARBA" id="ARBA00022723"/>
    </source>
</evidence>
<dbReference type="PROSITE" id="PS50089">
    <property type="entry name" value="ZF_RING_2"/>
    <property type="match status" value="1"/>
</dbReference>
<proteinExistence type="predicted"/>
<reference evidence="11" key="2">
    <citation type="submission" date="2025-09" db="UniProtKB">
        <authorList>
            <consortium name="Ensembl"/>
        </authorList>
    </citation>
    <scope>IDENTIFICATION</scope>
</reference>
<dbReference type="InterPro" id="IPR001870">
    <property type="entry name" value="B30.2/SPRY"/>
</dbReference>
<dbReference type="InterPro" id="IPR051051">
    <property type="entry name" value="E3_ubiq-ligase_TRIM/RNF"/>
</dbReference>
<dbReference type="Proteomes" id="UP000694565">
    <property type="component" value="Unplaced"/>
</dbReference>
<dbReference type="InterPro" id="IPR017907">
    <property type="entry name" value="Znf_RING_CS"/>
</dbReference>
<dbReference type="SUPFAM" id="SSF49899">
    <property type="entry name" value="Concanavalin A-like lectins/glucanases"/>
    <property type="match status" value="1"/>
</dbReference>
<feature type="coiled-coil region" evidence="7">
    <location>
        <begin position="243"/>
        <end position="292"/>
    </location>
</feature>